<organism evidence="1">
    <name type="scientific">Arundo donax</name>
    <name type="common">Giant reed</name>
    <name type="synonym">Donax arundinaceus</name>
    <dbReference type="NCBI Taxonomy" id="35708"/>
    <lineage>
        <taxon>Eukaryota</taxon>
        <taxon>Viridiplantae</taxon>
        <taxon>Streptophyta</taxon>
        <taxon>Embryophyta</taxon>
        <taxon>Tracheophyta</taxon>
        <taxon>Spermatophyta</taxon>
        <taxon>Magnoliopsida</taxon>
        <taxon>Liliopsida</taxon>
        <taxon>Poales</taxon>
        <taxon>Poaceae</taxon>
        <taxon>PACMAD clade</taxon>
        <taxon>Arundinoideae</taxon>
        <taxon>Arundineae</taxon>
        <taxon>Arundo</taxon>
    </lineage>
</organism>
<sequence>MCVFMPWKLLWLAGSLNKLYKVLQEHHLVKAPGQLCLTMKTIR</sequence>
<reference evidence="1" key="2">
    <citation type="journal article" date="2015" name="Data Brief">
        <title>Shoot transcriptome of the giant reed, Arundo donax.</title>
        <authorList>
            <person name="Barrero R.A."/>
            <person name="Guerrero F.D."/>
            <person name="Moolhuijzen P."/>
            <person name="Goolsby J.A."/>
            <person name="Tidwell J."/>
            <person name="Bellgard S.E."/>
            <person name="Bellgard M.I."/>
        </authorList>
    </citation>
    <scope>NUCLEOTIDE SEQUENCE</scope>
    <source>
        <tissue evidence="1">Shoot tissue taken approximately 20 cm above the soil surface</tissue>
    </source>
</reference>
<reference evidence="1" key="1">
    <citation type="submission" date="2014-09" db="EMBL/GenBank/DDBJ databases">
        <authorList>
            <person name="Magalhaes I.L.F."/>
            <person name="Oliveira U."/>
            <person name="Santos F.R."/>
            <person name="Vidigal T.H.D.A."/>
            <person name="Brescovit A.D."/>
            <person name="Santos A.J."/>
        </authorList>
    </citation>
    <scope>NUCLEOTIDE SEQUENCE</scope>
    <source>
        <tissue evidence="1">Shoot tissue taken approximately 20 cm above the soil surface</tissue>
    </source>
</reference>
<dbReference type="EMBL" id="GBRH01283010">
    <property type="protein sequence ID" value="JAD14885.1"/>
    <property type="molecule type" value="Transcribed_RNA"/>
</dbReference>
<accession>A0A0A9R9T0</accession>
<proteinExistence type="predicted"/>
<dbReference type="AlphaFoldDB" id="A0A0A9R9T0"/>
<protein>
    <submittedName>
        <fullName evidence="1">Knox7</fullName>
    </submittedName>
</protein>
<name>A0A0A9R9T0_ARUDO</name>
<evidence type="ECO:0000313" key="1">
    <source>
        <dbReference type="EMBL" id="JAD14885.1"/>
    </source>
</evidence>